<dbReference type="Pfam" id="PF13442">
    <property type="entry name" value="Cytochrome_CBB3"/>
    <property type="match status" value="1"/>
</dbReference>
<dbReference type="AlphaFoldDB" id="A0A9E8CRX1"/>
<feature type="domain" description="Cytochrome c" evidence="5">
    <location>
        <begin position="65"/>
        <end position="151"/>
    </location>
</feature>
<proteinExistence type="predicted"/>
<dbReference type="InterPro" id="IPR009056">
    <property type="entry name" value="Cyt_c-like_dom"/>
</dbReference>
<evidence type="ECO:0000256" key="4">
    <source>
        <dbReference type="PROSITE-ProRule" id="PRU00433"/>
    </source>
</evidence>
<dbReference type="EMBL" id="CP102774">
    <property type="protein sequence ID" value="UZF86518.1"/>
    <property type="molecule type" value="Genomic_DNA"/>
</dbReference>
<gene>
    <name evidence="6" type="ORF">NWE54_22505</name>
</gene>
<dbReference type="InterPro" id="IPR036909">
    <property type="entry name" value="Cyt_c-like_dom_sf"/>
</dbReference>
<keyword evidence="1 4" id="KW-0349">Heme</keyword>
<evidence type="ECO:0000256" key="1">
    <source>
        <dbReference type="ARBA" id="ARBA00022617"/>
    </source>
</evidence>
<keyword evidence="2 4" id="KW-0479">Metal-binding</keyword>
<dbReference type="GO" id="GO:0009055">
    <property type="term" value="F:electron transfer activity"/>
    <property type="evidence" value="ECO:0007669"/>
    <property type="project" value="InterPro"/>
</dbReference>
<dbReference type="PROSITE" id="PS51007">
    <property type="entry name" value="CYTC"/>
    <property type="match status" value="1"/>
</dbReference>
<accession>A0A9E8CRX1</accession>
<sequence>MRFIAGFITAFIALAIAGLAVVFGGFVTIAAREPHSAPVFFLLQTAMRQSVARQAANVPAPAPSTDIAQGFRLYNETCVYCHGAPGKDPVDIGKGLNPEPPFLPDTIQRWNAAEIFWIVKNGVRMTGMPSFAESHSDDELRAVVAFVQKLPNMSAEQYAAYEKGQ</sequence>
<evidence type="ECO:0000256" key="2">
    <source>
        <dbReference type="ARBA" id="ARBA00022723"/>
    </source>
</evidence>
<dbReference type="Gene3D" id="1.10.760.10">
    <property type="entry name" value="Cytochrome c-like domain"/>
    <property type="match status" value="1"/>
</dbReference>
<protein>
    <submittedName>
        <fullName evidence="6">Cytochrome c</fullName>
    </submittedName>
</protein>
<name>A0A9E8CRX1_9HYPH</name>
<organism evidence="6">
    <name type="scientific">Bosea sp. NBC_00436</name>
    <dbReference type="NCBI Taxonomy" id="2969620"/>
    <lineage>
        <taxon>Bacteria</taxon>
        <taxon>Pseudomonadati</taxon>
        <taxon>Pseudomonadota</taxon>
        <taxon>Alphaproteobacteria</taxon>
        <taxon>Hyphomicrobiales</taxon>
        <taxon>Boseaceae</taxon>
        <taxon>Bosea</taxon>
    </lineage>
</organism>
<dbReference type="GO" id="GO:0046872">
    <property type="term" value="F:metal ion binding"/>
    <property type="evidence" value="ECO:0007669"/>
    <property type="project" value="UniProtKB-KW"/>
</dbReference>
<keyword evidence="3 4" id="KW-0408">Iron</keyword>
<dbReference type="SUPFAM" id="SSF46626">
    <property type="entry name" value="Cytochrome c"/>
    <property type="match status" value="1"/>
</dbReference>
<reference evidence="6" key="1">
    <citation type="submission" date="2022-08" db="EMBL/GenBank/DDBJ databases">
        <title>Complete Genome Sequences of 2 Bosea sp. soil isolates.</title>
        <authorList>
            <person name="Alvarez Arevalo M."/>
            <person name="Sterndorff E.B."/>
            <person name="Faurdal D."/>
            <person name="Joergensen T.S."/>
            <person name="Weber T."/>
        </authorList>
    </citation>
    <scope>NUCLEOTIDE SEQUENCE</scope>
    <source>
        <strain evidence="6">NBC_00436</strain>
    </source>
</reference>
<evidence type="ECO:0000256" key="3">
    <source>
        <dbReference type="ARBA" id="ARBA00023004"/>
    </source>
</evidence>
<dbReference type="GO" id="GO:0020037">
    <property type="term" value="F:heme binding"/>
    <property type="evidence" value="ECO:0007669"/>
    <property type="project" value="InterPro"/>
</dbReference>
<evidence type="ECO:0000313" key="6">
    <source>
        <dbReference type="EMBL" id="UZF86518.1"/>
    </source>
</evidence>
<evidence type="ECO:0000259" key="5">
    <source>
        <dbReference type="PROSITE" id="PS51007"/>
    </source>
</evidence>